<dbReference type="Gene3D" id="1.10.150.20">
    <property type="entry name" value="5' to 3' exonuclease, C-terminal subdomain"/>
    <property type="match status" value="1"/>
</dbReference>
<evidence type="ECO:0000256" key="1">
    <source>
        <dbReference type="ARBA" id="ARBA00004123"/>
    </source>
</evidence>
<accession>A0AAW2HFZ1</accession>
<keyword evidence="4" id="KW-0238">DNA-binding</keyword>
<dbReference type="InterPro" id="IPR047260">
    <property type="entry name" value="ERCC1-like_central_dom"/>
</dbReference>
<comment type="caution">
    <text evidence="11">The sequence shown here is derived from an EMBL/GenBank/DDBJ whole genome shotgun (WGS) entry which is preliminary data.</text>
</comment>
<dbReference type="GO" id="GO:0003684">
    <property type="term" value="F:damaged DNA binding"/>
    <property type="evidence" value="ECO:0007669"/>
    <property type="project" value="InterPro"/>
</dbReference>
<dbReference type="AlphaFoldDB" id="A0AAW2HFZ1"/>
<dbReference type="CDD" id="cd22325">
    <property type="entry name" value="ERCC1_C-like"/>
    <property type="match status" value="1"/>
</dbReference>
<evidence type="ECO:0000256" key="3">
    <source>
        <dbReference type="ARBA" id="ARBA00022763"/>
    </source>
</evidence>
<dbReference type="GO" id="GO:0032204">
    <property type="term" value="P:regulation of telomere maintenance"/>
    <property type="evidence" value="ECO:0007669"/>
    <property type="project" value="UniProtKB-ARBA"/>
</dbReference>
<dbReference type="GO" id="GO:0000110">
    <property type="term" value="C:nucleotide-excision repair factor 1 complex"/>
    <property type="evidence" value="ECO:0007669"/>
    <property type="project" value="TreeGrafter"/>
</dbReference>
<dbReference type="GO" id="GO:0003697">
    <property type="term" value="F:single-stranded DNA binding"/>
    <property type="evidence" value="ECO:0007669"/>
    <property type="project" value="TreeGrafter"/>
</dbReference>
<dbReference type="GO" id="GO:0006302">
    <property type="term" value="P:double-strand break repair"/>
    <property type="evidence" value="ECO:0007669"/>
    <property type="project" value="UniProtKB-ARBA"/>
</dbReference>
<proteinExistence type="inferred from homology"/>
<dbReference type="PANTHER" id="PTHR12749:SF0">
    <property type="entry name" value="DNA EXCISION REPAIR PROTEIN ERCC-1"/>
    <property type="match status" value="1"/>
</dbReference>
<comment type="subcellular location">
    <subcellularLocation>
        <location evidence="1">Nucleus</location>
    </subcellularLocation>
</comment>
<dbReference type="PANTHER" id="PTHR12749">
    <property type="entry name" value="EXCISION REPAIR CROSS-COMPLEMENTING 1 ERCC1"/>
    <property type="match status" value="1"/>
</dbReference>
<reference evidence="11" key="1">
    <citation type="journal article" date="2024" name="Gigascience">
        <title>Chromosome-level genome of the poultry shaft louse Menopon gallinae provides insight into the host-switching and adaptive evolution of parasitic lice.</title>
        <authorList>
            <person name="Xu Y."/>
            <person name="Ma L."/>
            <person name="Liu S."/>
            <person name="Liang Y."/>
            <person name="Liu Q."/>
            <person name="He Z."/>
            <person name="Tian L."/>
            <person name="Duan Y."/>
            <person name="Cai W."/>
            <person name="Li H."/>
            <person name="Song F."/>
        </authorList>
    </citation>
    <scope>NUCLEOTIDE SEQUENCE</scope>
    <source>
        <strain evidence="11">Cailab_2023a</strain>
    </source>
</reference>
<dbReference type="Pfam" id="PF14520">
    <property type="entry name" value="HHH_5"/>
    <property type="match status" value="1"/>
</dbReference>
<dbReference type="GO" id="GO:0006289">
    <property type="term" value="P:nucleotide-excision repair"/>
    <property type="evidence" value="ECO:0007669"/>
    <property type="project" value="UniProtKB-ARBA"/>
</dbReference>
<dbReference type="GO" id="GO:0070914">
    <property type="term" value="P:UV-damage excision repair"/>
    <property type="evidence" value="ECO:0007669"/>
    <property type="project" value="TreeGrafter"/>
</dbReference>
<evidence type="ECO:0000256" key="2">
    <source>
        <dbReference type="ARBA" id="ARBA00008283"/>
    </source>
</evidence>
<evidence type="ECO:0000259" key="10">
    <source>
        <dbReference type="Pfam" id="PF03834"/>
    </source>
</evidence>
<dbReference type="NCBIfam" id="TIGR00597">
    <property type="entry name" value="rad10"/>
    <property type="match status" value="1"/>
</dbReference>
<dbReference type="GO" id="GO:0070522">
    <property type="term" value="C:ERCC4-ERCC1 complex"/>
    <property type="evidence" value="ECO:0007669"/>
    <property type="project" value="TreeGrafter"/>
</dbReference>
<evidence type="ECO:0000313" key="11">
    <source>
        <dbReference type="EMBL" id="KAL0268600.1"/>
    </source>
</evidence>
<evidence type="ECO:0000256" key="9">
    <source>
        <dbReference type="SAM" id="MobiDB-lite"/>
    </source>
</evidence>
<dbReference type="FunFam" id="3.40.50.10130:FF:000001">
    <property type="entry name" value="DNA excision repair protein ERCC-1"/>
    <property type="match status" value="1"/>
</dbReference>
<dbReference type="SUPFAM" id="SSF47781">
    <property type="entry name" value="RuvA domain 2-like"/>
    <property type="match status" value="1"/>
</dbReference>
<organism evidence="11">
    <name type="scientific">Menopon gallinae</name>
    <name type="common">poultry shaft louse</name>
    <dbReference type="NCBI Taxonomy" id="328185"/>
    <lineage>
        <taxon>Eukaryota</taxon>
        <taxon>Metazoa</taxon>
        <taxon>Ecdysozoa</taxon>
        <taxon>Arthropoda</taxon>
        <taxon>Hexapoda</taxon>
        <taxon>Insecta</taxon>
        <taxon>Pterygota</taxon>
        <taxon>Neoptera</taxon>
        <taxon>Paraneoptera</taxon>
        <taxon>Psocodea</taxon>
        <taxon>Troctomorpha</taxon>
        <taxon>Phthiraptera</taxon>
        <taxon>Amblycera</taxon>
        <taxon>Menoponidae</taxon>
        <taxon>Menopon</taxon>
    </lineage>
</organism>
<evidence type="ECO:0000256" key="4">
    <source>
        <dbReference type="ARBA" id="ARBA00023125"/>
    </source>
</evidence>
<dbReference type="InterPro" id="IPR004579">
    <property type="entry name" value="ERCC1/RAD10/SWI10"/>
</dbReference>
<keyword evidence="5" id="KW-0234">DNA repair</keyword>
<sequence length="241" mass="26753">MKEGEPTEEASASTSKAPVVQPSLHSRADGNSILVSPRQRGNPLLKSITSVPWEFDDRLLADYVMGPTTCALYLSIRYHNLNPDYIHDRLKALGKNYLLRVLLVILDVPDPQHALKTLTRISILADLTLMLCRNPEEAGKIVERYKIYQNKPPDMIMEKKEADPHARLVSALTTVRSINSTDAAILISTFGSLEKILGASESRLSLCSGIGPQKASRLHKVLHQPFLKSDLQPPAKKKKTL</sequence>
<comment type="function">
    <text evidence="7">Non-catalytic component of a structure-specific DNA repair endonuclease responsible for the 5'-incision during DNA repair. Responsible, in conjunction with SLX4, for the first step in the repair of interstrand cross-links (ICL). Participates in the processing of anaphase bridge-generating DNA structures, which consist in incompletely processed DNA lesions arising during S or G2 phase, and can result in cytokinesis failure. Also required for homology-directed repair (HDR) of DNA double-strand breaks, in conjunction with SLX4.</text>
</comment>
<feature type="domain" description="ERCC1-like central" evidence="10">
    <location>
        <begin position="32"/>
        <end position="146"/>
    </location>
</feature>
<feature type="region of interest" description="Disordered" evidence="9">
    <location>
        <begin position="1"/>
        <end position="24"/>
    </location>
</feature>
<name>A0AAW2HFZ1_9NEOP</name>
<dbReference type="SUPFAM" id="SSF52980">
    <property type="entry name" value="Restriction endonuclease-like"/>
    <property type="match status" value="1"/>
</dbReference>
<comment type="similarity">
    <text evidence="2">Belongs to the ERCC1/RAD10/SWI10 family.</text>
</comment>
<dbReference type="Pfam" id="PF03834">
    <property type="entry name" value="Rad10"/>
    <property type="match status" value="1"/>
</dbReference>
<dbReference type="FunFam" id="1.10.150.20:FF:000017">
    <property type="entry name" value="DNA excision repair protein ERCC-1"/>
    <property type="match status" value="1"/>
</dbReference>
<keyword evidence="3" id="KW-0227">DNA damage</keyword>
<evidence type="ECO:0000256" key="6">
    <source>
        <dbReference type="ARBA" id="ARBA00023242"/>
    </source>
</evidence>
<evidence type="ECO:0000256" key="7">
    <source>
        <dbReference type="ARBA" id="ARBA00054210"/>
    </source>
</evidence>
<dbReference type="Gene3D" id="3.40.50.10130">
    <property type="match status" value="1"/>
</dbReference>
<dbReference type="InterPro" id="IPR011335">
    <property type="entry name" value="Restrct_endonuc-II-like"/>
</dbReference>
<evidence type="ECO:0000256" key="8">
    <source>
        <dbReference type="ARBA" id="ARBA00071993"/>
    </source>
</evidence>
<gene>
    <name evidence="11" type="ORF">PYX00_010470</name>
</gene>
<keyword evidence="6" id="KW-0539">Nucleus</keyword>
<dbReference type="InterPro" id="IPR010994">
    <property type="entry name" value="RuvA_2-like"/>
</dbReference>
<protein>
    <recommendedName>
        <fullName evidence="8">DNA excision repair protein ERCC-1</fullName>
    </recommendedName>
</protein>
<evidence type="ECO:0000256" key="5">
    <source>
        <dbReference type="ARBA" id="ARBA00023204"/>
    </source>
</evidence>
<dbReference type="EMBL" id="JARGDH010000005">
    <property type="protein sequence ID" value="KAL0268600.1"/>
    <property type="molecule type" value="Genomic_DNA"/>
</dbReference>
<dbReference type="GO" id="GO:0006312">
    <property type="term" value="P:mitotic recombination"/>
    <property type="evidence" value="ECO:0007669"/>
    <property type="project" value="TreeGrafter"/>
</dbReference>